<dbReference type="InterPro" id="IPR022770">
    <property type="entry name" value="IucA/IucC-like_C"/>
</dbReference>
<comment type="caution">
    <text evidence="4">The sequence shown here is derived from an EMBL/GenBank/DDBJ whole genome shotgun (WGS) entry which is preliminary data.</text>
</comment>
<gene>
    <name evidence="4" type="ORF">ACFOVU_16305</name>
</gene>
<dbReference type="EMBL" id="JBHSBH010000010">
    <property type="protein sequence ID" value="MFC3997496.1"/>
    <property type="molecule type" value="Genomic_DNA"/>
</dbReference>
<keyword evidence="5" id="KW-1185">Reference proteome</keyword>
<feature type="domain" description="Aerobactin siderophore biosynthesis IucA/IucC-like C-terminal" evidence="2">
    <location>
        <begin position="163"/>
        <end position="239"/>
    </location>
</feature>
<feature type="domain" description="Ferric siderophore reductase C-terminal" evidence="3">
    <location>
        <begin position="254"/>
        <end position="274"/>
    </location>
</feature>
<protein>
    <submittedName>
        <fullName evidence="4">IucA/IucC family C-terminal-domain containing protein</fullName>
    </submittedName>
</protein>
<evidence type="ECO:0000259" key="3">
    <source>
        <dbReference type="Pfam" id="PF11575"/>
    </source>
</evidence>
<evidence type="ECO:0000259" key="2">
    <source>
        <dbReference type="Pfam" id="PF06276"/>
    </source>
</evidence>
<feature type="region of interest" description="Disordered" evidence="1">
    <location>
        <begin position="127"/>
        <end position="167"/>
    </location>
</feature>
<proteinExistence type="predicted"/>
<dbReference type="RefSeq" id="WP_378534504.1">
    <property type="nucleotide sequence ID" value="NZ_JBHSBH010000010.1"/>
</dbReference>
<organism evidence="4 5">
    <name type="scientific">Nocardiopsis sediminis</name>
    <dbReference type="NCBI Taxonomy" id="1778267"/>
    <lineage>
        <taxon>Bacteria</taxon>
        <taxon>Bacillati</taxon>
        <taxon>Actinomycetota</taxon>
        <taxon>Actinomycetes</taxon>
        <taxon>Streptosporangiales</taxon>
        <taxon>Nocardiopsidaceae</taxon>
        <taxon>Nocardiopsis</taxon>
    </lineage>
</organism>
<evidence type="ECO:0000313" key="4">
    <source>
        <dbReference type="EMBL" id="MFC3997496.1"/>
    </source>
</evidence>
<dbReference type="Pfam" id="PF11575">
    <property type="entry name" value="FhuF_C"/>
    <property type="match status" value="1"/>
</dbReference>
<sequence>MVADPGVRAVLADVAAVNLFFAVAPECAGPGWLPVGELGRRADLLAGEVATVRAALAEASGCTPGQVEGRVAASLFYQGLASRLLSPVIGAALAHGRVPDPAGLCWRRDRRGPLVFALGEGTPLLPVAADRNGNGNGTTVGTPLRSGAYRTPRPDGAGSQEGPSPETVADLVRTRVLEGVLRPVGAALRAQVRVAERLLWGNAASALAGAVGSLARARPALAADARALAAALLARPPLAGLGRLGPEPGHGFTRTTCCLYYRLPGAGMCGDCALLPSARRSRAQGR</sequence>
<accession>A0ABV8FRJ6</accession>
<evidence type="ECO:0000256" key="1">
    <source>
        <dbReference type="SAM" id="MobiDB-lite"/>
    </source>
</evidence>
<evidence type="ECO:0000313" key="5">
    <source>
        <dbReference type="Proteomes" id="UP001595847"/>
    </source>
</evidence>
<dbReference type="Pfam" id="PF06276">
    <property type="entry name" value="FhuF"/>
    <property type="match status" value="1"/>
</dbReference>
<dbReference type="InterPro" id="IPR024726">
    <property type="entry name" value="FhuF_C"/>
</dbReference>
<name>A0ABV8FRJ6_9ACTN</name>
<reference evidence="5" key="1">
    <citation type="journal article" date="2019" name="Int. J. Syst. Evol. Microbiol.">
        <title>The Global Catalogue of Microorganisms (GCM) 10K type strain sequencing project: providing services to taxonomists for standard genome sequencing and annotation.</title>
        <authorList>
            <consortium name="The Broad Institute Genomics Platform"/>
            <consortium name="The Broad Institute Genome Sequencing Center for Infectious Disease"/>
            <person name="Wu L."/>
            <person name="Ma J."/>
        </authorList>
    </citation>
    <scope>NUCLEOTIDE SEQUENCE [LARGE SCALE GENOMIC DNA]</scope>
    <source>
        <strain evidence="5">TBRC 1826</strain>
    </source>
</reference>
<dbReference type="Proteomes" id="UP001595847">
    <property type="component" value="Unassembled WGS sequence"/>
</dbReference>